<accession>A0A069QD60</accession>
<keyword evidence="1" id="KW-0732">Signal</keyword>
<dbReference type="PATRIC" id="fig|1122985.7.peg.3245"/>
<feature type="chain" id="PRO_5001668366" description="Phosphate-selective porin O and P" evidence="1">
    <location>
        <begin position="23"/>
        <end position="404"/>
    </location>
</feature>
<dbReference type="SUPFAM" id="SSF56935">
    <property type="entry name" value="Porins"/>
    <property type="match status" value="1"/>
</dbReference>
<evidence type="ECO:0000313" key="3">
    <source>
        <dbReference type="Proteomes" id="UP000027442"/>
    </source>
</evidence>
<dbReference type="AlphaFoldDB" id="A0A069QD60"/>
<dbReference type="RefSeq" id="WP_018967517.1">
    <property type="nucleotide sequence ID" value="NZ_KB899215.1"/>
</dbReference>
<evidence type="ECO:0008006" key="4">
    <source>
        <dbReference type="Google" id="ProtNLM"/>
    </source>
</evidence>
<protein>
    <recommendedName>
        <fullName evidence="4">Phosphate-selective porin O and P</fullName>
    </recommendedName>
</protein>
<comment type="caution">
    <text evidence="2">The sequence shown here is derived from an EMBL/GenBank/DDBJ whole genome shotgun (WGS) entry which is preliminary data.</text>
</comment>
<dbReference type="eggNOG" id="COG3637">
    <property type="taxonomic scope" value="Bacteria"/>
</dbReference>
<dbReference type="HOGENOM" id="CLU_058958_0_0_10"/>
<evidence type="ECO:0000256" key="1">
    <source>
        <dbReference type="SAM" id="SignalP"/>
    </source>
</evidence>
<reference evidence="2 3" key="1">
    <citation type="submission" date="2013-08" db="EMBL/GenBank/DDBJ databases">
        <authorList>
            <person name="Weinstock G."/>
            <person name="Sodergren E."/>
            <person name="Wylie T."/>
            <person name="Fulton L."/>
            <person name="Fulton R."/>
            <person name="Fronick C."/>
            <person name="O'Laughlin M."/>
            <person name="Godfrey J."/>
            <person name="Miner T."/>
            <person name="Herter B."/>
            <person name="Appelbaum E."/>
            <person name="Cordes M."/>
            <person name="Lek S."/>
            <person name="Wollam A."/>
            <person name="Pepin K.H."/>
            <person name="Palsikar V.B."/>
            <person name="Mitreva M."/>
            <person name="Wilson R.K."/>
        </authorList>
    </citation>
    <scope>NUCLEOTIDE SEQUENCE [LARGE SCALE GENOMIC DNA]</scope>
    <source>
        <strain evidence="2 3">ATCC 15930</strain>
    </source>
</reference>
<evidence type="ECO:0000313" key="2">
    <source>
        <dbReference type="EMBL" id="KDR50828.1"/>
    </source>
</evidence>
<dbReference type="InterPro" id="IPR010870">
    <property type="entry name" value="Porin_O/P"/>
</dbReference>
<name>A0A069QD60_HOYLO</name>
<feature type="signal peptide" evidence="1">
    <location>
        <begin position="1"/>
        <end position="22"/>
    </location>
</feature>
<keyword evidence="3" id="KW-1185">Reference proteome</keyword>
<dbReference type="Proteomes" id="UP000027442">
    <property type="component" value="Unassembled WGS sequence"/>
</dbReference>
<proteinExistence type="predicted"/>
<gene>
    <name evidence="2" type="ORF">HMPREF1991_03135</name>
</gene>
<dbReference type="Pfam" id="PF07396">
    <property type="entry name" value="Porin_O_P"/>
    <property type="match status" value="1"/>
</dbReference>
<organism evidence="2 3">
    <name type="scientific">Hoylesella loescheii DSM 19665 = JCM 12249 = ATCC 15930</name>
    <dbReference type="NCBI Taxonomy" id="1122985"/>
    <lineage>
        <taxon>Bacteria</taxon>
        <taxon>Pseudomonadati</taxon>
        <taxon>Bacteroidota</taxon>
        <taxon>Bacteroidia</taxon>
        <taxon>Bacteroidales</taxon>
        <taxon>Prevotellaceae</taxon>
        <taxon>Hoylesella</taxon>
    </lineage>
</organism>
<dbReference type="EMBL" id="JNGW01000137">
    <property type="protein sequence ID" value="KDR50828.1"/>
    <property type="molecule type" value="Genomic_DNA"/>
</dbReference>
<sequence length="404" mass="46473">MKVNNLLAAMSLFLCLPLTARAQGNNTGMGGEDDNTPSIAERVLKLEKKTDAFNLYLNFAAAARATEHNSTWKGAFVNRQLRLEIKGHVTDKLFYRLRQHLNSGYEPQGEDNFAKATDMMMVGYTFNPKWEVQAGKIGQIWGGYEYDENPLFIYQYCDFVGHMECFVAGAQVTFKPTPTQEFGLQITDSHNGTFEQEYAKEAKMAGPNFATDREQLTPSNIPLTYIANWNGNFFNDRLQTRWAWGLQTQAKGKYSRMLSLGQRLNLPKLQWYIDYYGAVDELDRLRIASGELTSLVNNEKDVFFGNVHYNALVSEANWQFAPRCNLKLRGSYETTSIPQYEALKNYRKYYSYVASLEYFPIKGQNLRLFLAYMGQKVDYNQACGLSDYHINKFELGLMYRIKCY</sequence>